<evidence type="ECO:0000256" key="8">
    <source>
        <dbReference type="SAM" id="MobiDB-lite"/>
    </source>
</evidence>
<evidence type="ECO:0000256" key="5">
    <source>
        <dbReference type="ARBA" id="ARBA00022729"/>
    </source>
</evidence>
<dbReference type="SUPFAM" id="SSF53300">
    <property type="entry name" value="vWA-like"/>
    <property type="match status" value="1"/>
</dbReference>
<evidence type="ECO:0000256" key="3">
    <source>
        <dbReference type="ARBA" id="ARBA00022475"/>
    </source>
</evidence>
<dbReference type="PANTHER" id="PTHR22907:SF40">
    <property type="entry name" value="TRANSMEMBRANE PROTEIN-RELATED"/>
    <property type="match status" value="1"/>
</dbReference>
<keyword evidence="3" id="KW-1003">Cell membrane</keyword>
<keyword evidence="7 9" id="KW-0472">Membrane</keyword>
<keyword evidence="2" id="KW-0193">Cuticle</keyword>
<dbReference type="Proteomes" id="UP000274756">
    <property type="component" value="Unassembled WGS sequence"/>
</dbReference>
<organism evidence="13 15">
    <name type="scientific">Dracunculus medinensis</name>
    <name type="common">Guinea worm</name>
    <dbReference type="NCBI Taxonomy" id="318479"/>
    <lineage>
        <taxon>Eukaryota</taxon>
        <taxon>Metazoa</taxon>
        <taxon>Ecdysozoa</taxon>
        <taxon>Nematoda</taxon>
        <taxon>Chromadorea</taxon>
        <taxon>Rhabditida</taxon>
        <taxon>Spirurina</taxon>
        <taxon>Dracunculoidea</taxon>
        <taxon>Dracunculidae</taxon>
        <taxon>Dracunculus</taxon>
    </lineage>
</organism>
<accession>A0A0N4U7U3</accession>
<dbReference type="Pfam" id="PF25301">
    <property type="entry name" value="CUT_C"/>
    <property type="match status" value="1"/>
</dbReference>
<dbReference type="STRING" id="318479.A0A0N4U7U3"/>
<keyword evidence="4 9" id="KW-0812">Transmembrane</keyword>
<dbReference type="GO" id="GO:0042302">
    <property type="term" value="F:structural constituent of cuticle"/>
    <property type="evidence" value="ECO:0007669"/>
    <property type="project" value="UniProtKB-KW"/>
</dbReference>
<comment type="subcellular location">
    <subcellularLocation>
        <location evidence="1">Cell membrane</location>
        <topology evidence="1">Single-pass type I membrane protein</topology>
    </subcellularLocation>
</comment>
<dbReference type="PANTHER" id="PTHR22907">
    <property type="entry name" value="GH04558P"/>
    <property type="match status" value="1"/>
</dbReference>
<dbReference type="Proteomes" id="UP000038040">
    <property type="component" value="Unplaced"/>
</dbReference>
<evidence type="ECO:0000256" key="6">
    <source>
        <dbReference type="ARBA" id="ARBA00022989"/>
    </source>
</evidence>
<proteinExistence type="predicted"/>
<reference evidence="12 14" key="2">
    <citation type="submission" date="2018-11" db="EMBL/GenBank/DDBJ databases">
        <authorList>
            <consortium name="Pathogen Informatics"/>
        </authorList>
    </citation>
    <scope>NUCLEOTIDE SEQUENCE [LARGE SCALE GENOMIC DNA]</scope>
</reference>
<feature type="transmembrane region" description="Helical" evidence="9">
    <location>
        <begin position="1217"/>
        <end position="1241"/>
    </location>
</feature>
<dbReference type="AlphaFoldDB" id="A0A0N4U7U3"/>
<dbReference type="Gene3D" id="3.40.50.410">
    <property type="entry name" value="von Willebrand factor, type A domain"/>
    <property type="match status" value="1"/>
</dbReference>
<evidence type="ECO:0000256" key="1">
    <source>
        <dbReference type="ARBA" id="ARBA00004251"/>
    </source>
</evidence>
<dbReference type="InterPro" id="IPR036465">
    <property type="entry name" value="vWFA_dom_sf"/>
</dbReference>
<protein>
    <submittedName>
        <fullName evidence="15">VWFA domain-containing protein</fullName>
    </submittedName>
</protein>
<feature type="region of interest" description="Disordered" evidence="8">
    <location>
        <begin position="490"/>
        <end position="510"/>
    </location>
</feature>
<gene>
    <name evidence="12" type="ORF">DME_LOCUS7232</name>
</gene>
<dbReference type="OrthoDB" id="10256829at2759"/>
<dbReference type="InterPro" id="IPR056953">
    <property type="entry name" value="CUT_N"/>
</dbReference>
<evidence type="ECO:0000313" key="15">
    <source>
        <dbReference type="WBParaSite" id="DME_0000307301-mRNA-1"/>
    </source>
</evidence>
<dbReference type="PROSITE" id="PS51034">
    <property type="entry name" value="ZP_2"/>
    <property type="match status" value="1"/>
</dbReference>
<dbReference type="PRINTS" id="PR00453">
    <property type="entry name" value="VWFADOMAIN"/>
</dbReference>
<dbReference type="InterPro" id="IPR001507">
    <property type="entry name" value="ZP_dom"/>
</dbReference>
<dbReference type="Pfam" id="PF00092">
    <property type="entry name" value="VWA"/>
    <property type="match status" value="1"/>
</dbReference>
<keyword evidence="5" id="KW-0732">Signal</keyword>
<keyword evidence="14" id="KW-1185">Reference proteome</keyword>
<dbReference type="SMART" id="SM00241">
    <property type="entry name" value="ZP"/>
    <property type="match status" value="1"/>
</dbReference>
<evidence type="ECO:0000259" key="10">
    <source>
        <dbReference type="PROSITE" id="PS50234"/>
    </source>
</evidence>
<dbReference type="WBParaSite" id="DME_0000307301-mRNA-1">
    <property type="protein sequence ID" value="DME_0000307301-mRNA-1"/>
    <property type="gene ID" value="DME_0000307301"/>
</dbReference>
<dbReference type="InterPro" id="IPR051962">
    <property type="entry name" value="Cuticlin"/>
</dbReference>
<dbReference type="Pfam" id="PF25057">
    <property type="entry name" value="CUT_N"/>
    <property type="match status" value="1"/>
</dbReference>
<evidence type="ECO:0000259" key="11">
    <source>
        <dbReference type="PROSITE" id="PS51034"/>
    </source>
</evidence>
<dbReference type="PROSITE" id="PS50234">
    <property type="entry name" value="VWFA"/>
    <property type="match status" value="1"/>
</dbReference>
<dbReference type="InterPro" id="IPR002035">
    <property type="entry name" value="VWF_A"/>
</dbReference>
<feature type="domain" description="VWFA" evidence="10">
    <location>
        <begin position="598"/>
        <end position="813"/>
    </location>
</feature>
<evidence type="ECO:0000256" key="2">
    <source>
        <dbReference type="ARBA" id="ARBA00022460"/>
    </source>
</evidence>
<dbReference type="GO" id="GO:0005886">
    <property type="term" value="C:plasma membrane"/>
    <property type="evidence" value="ECO:0007669"/>
    <property type="project" value="UniProtKB-SubCell"/>
</dbReference>
<dbReference type="InterPro" id="IPR057475">
    <property type="entry name" value="CUT_C"/>
</dbReference>
<feature type="domain" description="ZP" evidence="11">
    <location>
        <begin position="915"/>
        <end position="1174"/>
    </location>
</feature>
<evidence type="ECO:0000256" key="4">
    <source>
        <dbReference type="ARBA" id="ARBA00022692"/>
    </source>
</evidence>
<name>A0A0N4U7U3_DRAME</name>
<dbReference type="EMBL" id="UYYG01001159">
    <property type="protein sequence ID" value="VDN57259.1"/>
    <property type="molecule type" value="Genomic_DNA"/>
</dbReference>
<evidence type="ECO:0000256" key="9">
    <source>
        <dbReference type="SAM" id="Phobius"/>
    </source>
</evidence>
<dbReference type="SMART" id="SM00327">
    <property type="entry name" value="VWA"/>
    <property type="match status" value="1"/>
</dbReference>
<reference evidence="15" key="1">
    <citation type="submission" date="2017-02" db="UniProtKB">
        <authorList>
            <consortium name="WormBaseParasite"/>
        </authorList>
    </citation>
    <scope>IDENTIFICATION</scope>
</reference>
<evidence type="ECO:0000256" key="7">
    <source>
        <dbReference type="ARBA" id="ARBA00023136"/>
    </source>
</evidence>
<keyword evidence="6 9" id="KW-1133">Transmembrane helix</keyword>
<evidence type="ECO:0000313" key="13">
    <source>
        <dbReference type="Proteomes" id="UP000038040"/>
    </source>
</evidence>
<evidence type="ECO:0000313" key="14">
    <source>
        <dbReference type="Proteomes" id="UP000274756"/>
    </source>
</evidence>
<sequence length="1311" mass="146314">MNFLTKYGLSLSGYRTGKIGNAMEFSQLVAFLVLAVQVTSLWSLKANGTFVNSAQNRQLIALPPIINELSNHNAPLGSQANPIVISQDFDKETLEFINNEESLSNKPSNVAELETMVFGKITRNNHASSLLQTASRPSQLPVLKISTIHPLLTTVDKVPLFYGGRAALPTLFGDLNEMEERRTVYSNERFDEPIMTQHESEDFGKVFIKDTTTDEYERSTENNFYELMDEGLIAVVDGKRSKVMQEVEFHRDNSDKNFYKDEIERLNETREIEEEIKKGKYTAVPPLAPSSFEAKMGHFAVSTSSIFQPAPLLDNVLLRMSTGTPDYEVTKISTKSSLQSETTTLPLGKKHGISIFPITRSPTEQLNDQTLENYGTDEGLFTAISDEKNKSKQSEGSKAKMQKIDTIGEEDIETLSDILSEELKKAISTVLPPRISLQKMEISHFKNSTESKKIPEITRALSDISLATPIRTREQQTVYVFTTKSTSATPLSKDAESTAEMPKTMGSSKEIRSTTPAKALWLIEFLPTTTEKTISTSDNKFNGKSNGISMESITSEMTLKSQVMKALTTVSSTKLSEFTPAKTDCKIENDKTDLTKANVMFLIDSSVKMGYEKFQGAVKLISDTVKEFRNIGPNGIQVALVQFAEKCLLEFSFDKHHCKETLLEDINDTQFLNGTNNLEDVIKKVMADNLINYKGIRSDVKKLLVIIADGSSKDKIQQPFELVKKDGINILVISTIEAHPDLVMRFTSSRGKADFSPKSLATRLADRIREIAQSDQLNGETSYNRRTEDVMETSIEESERIFEEDAEKIFDELLAPSLDNYTSTTKSSIPTTENAFIYSLAQQSTMPSGVFLESVSSTLIESTHATTSNEEQLTMYNEQLTTMTETGFISKEPVSLSLPSETKIGVLSAGDIKLNCTNRGFGLIMQFPEAYRGFISIQGSPQTENCSAEIQNVKKRVNAENARRTVHFFADFEQCSINKIRSSNPSGLNISALIRVQHNPVLVTSGDKSFLIECFFPDTKRDLNVDLHISRARGVGETVALEAIPPTCSYSLRRDAPNGPLVSSAIVGEILYHRWECKGGIAVEDVYGMLINNCIAESSDHLRNHSIVDSEGCSIDKDILSDLTYSDDNLIATARSNAFTLINTNRLAFKCKPPVCSNETQLLHQYSRRYSESLTAALTTGVTTNIRISPSSPSSSLTESEPLDEQSVNWKERLKKLVVIPVFWILILFTTFASVLAIVLVRHFRQQNYEINDECSVNSGFSDEYNYRPSNRIVFDGRMDHIQTLNSMVPDRRIFLKSRAQQVKTTNQSTP</sequence>
<evidence type="ECO:0000313" key="12">
    <source>
        <dbReference type="EMBL" id="VDN57259.1"/>
    </source>
</evidence>